<feature type="domain" description="Cas12f1-like TNB" evidence="2">
    <location>
        <begin position="43"/>
        <end position="108"/>
    </location>
</feature>
<dbReference type="GO" id="GO:0003677">
    <property type="term" value="F:DNA binding"/>
    <property type="evidence" value="ECO:0007669"/>
    <property type="project" value="UniProtKB-KW"/>
</dbReference>
<keyword evidence="5" id="KW-1185">Reference proteome</keyword>
<sequence>MDLYMKLGKCFAEHHDVLVTEDIHVKQLVGKSLRRMRLHDVTFHELRRITEYQLEKCGEEIVFVNPAFTSTTCARCGHVKGDLTLTDRVFGRPKCGWVTDRDYNAPLNVLRRAGWEAPLVPVDPRPLPIGQGGTVMQEAPSVRTE</sequence>
<reference evidence="5" key="2">
    <citation type="submission" date="2018-04" db="EMBL/GenBank/DDBJ databases">
        <title>Complete genome sequence of Sulfodiicoccus acidiphilus strain HS-1.</title>
        <authorList>
            <person name="Sakai H.D."/>
            <person name="Kurosawa N."/>
        </authorList>
    </citation>
    <scope>NUCLEOTIDE SEQUENCE [LARGE SCALE GENOMIC DNA]</scope>
    <source>
        <strain evidence="5">HS-1</strain>
    </source>
</reference>
<dbReference type="Pfam" id="PF07282">
    <property type="entry name" value="Cas12f1-like_TNB"/>
    <property type="match status" value="1"/>
</dbReference>
<accession>A0A348B652</accession>
<reference evidence="3" key="3">
    <citation type="journal article" date="2019" name="BMC Res. Notes">
        <title>Complete genome sequence of the Sulfodiicoccus acidiphilus strain HS-1T, the first crenarchaeon that lacks polB3, isolated from an acidic hot spring in Ohwaku-dani, Hakone, Japan.</title>
        <authorList>
            <person name="Sakai H.D."/>
            <person name="Kurosawa N."/>
        </authorList>
    </citation>
    <scope>NUCLEOTIDE SEQUENCE</scope>
    <source>
        <strain evidence="3">HS-1</strain>
    </source>
</reference>
<evidence type="ECO:0000313" key="3">
    <source>
        <dbReference type="EMBL" id="BBD73654.1"/>
    </source>
</evidence>
<proteinExistence type="predicted"/>
<gene>
    <name evidence="4" type="ORF">GCM10007116_18920</name>
    <name evidence="3" type="ORF">HS1genome_2043</name>
</gene>
<dbReference type="Proteomes" id="UP000616143">
    <property type="component" value="Unassembled WGS sequence"/>
</dbReference>
<evidence type="ECO:0000313" key="4">
    <source>
        <dbReference type="EMBL" id="GGU02023.1"/>
    </source>
</evidence>
<evidence type="ECO:0000256" key="1">
    <source>
        <dbReference type="ARBA" id="ARBA00023125"/>
    </source>
</evidence>
<name>A0A348B652_9CREN</name>
<evidence type="ECO:0000259" key="2">
    <source>
        <dbReference type="Pfam" id="PF07282"/>
    </source>
</evidence>
<dbReference type="AlphaFoldDB" id="A0A348B652"/>
<reference evidence="4" key="4">
    <citation type="submission" date="2020-09" db="EMBL/GenBank/DDBJ databases">
        <authorList>
            <person name="Sun Q."/>
            <person name="Ohkuma M."/>
        </authorList>
    </citation>
    <scope>NUCLEOTIDE SEQUENCE</scope>
    <source>
        <strain evidence="4">JCM 31740</strain>
    </source>
</reference>
<organism evidence="3 5">
    <name type="scientific">Sulfodiicoccus acidiphilus</name>
    <dbReference type="NCBI Taxonomy" id="1670455"/>
    <lineage>
        <taxon>Archaea</taxon>
        <taxon>Thermoproteota</taxon>
        <taxon>Thermoprotei</taxon>
        <taxon>Sulfolobales</taxon>
        <taxon>Sulfolobaceae</taxon>
        <taxon>Sulfodiicoccus</taxon>
    </lineage>
</organism>
<dbReference type="Proteomes" id="UP000276741">
    <property type="component" value="Chromosome"/>
</dbReference>
<dbReference type="KEGG" id="sacd:HS1genome_2043"/>
<dbReference type="EMBL" id="AP018553">
    <property type="protein sequence ID" value="BBD73654.1"/>
    <property type="molecule type" value="Genomic_DNA"/>
</dbReference>
<dbReference type="NCBIfam" id="TIGR01766">
    <property type="entry name" value="IS200/IS605 family accessory protein TnpB-like domain"/>
    <property type="match status" value="1"/>
</dbReference>
<dbReference type="EMBL" id="BMQS01000021">
    <property type="protein sequence ID" value="GGU02023.1"/>
    <property type="molecule type" value="Genomic_DNA"/>
</dbReference>
<evidence type="ECO:0000313" key="5">
    <source>
        <dbReference type="Proteomes" id="UP000276741"/>
    </source>
</evidence>
<keyword evidence="1" id="KW-0238">DNA-binding</keyword>
<reference evidence="4" key="1">
    <citation type="journal article" date="2014" name="Int. J. Syst. Evol. Microbiol.">
        <title>Complete genome sequence of Corynebacterium casei LMG S-19264T (=DSM 44701T), isolated from a smear-ripened cheese.</title>
        <authorList>
            <consortium name="US DOE Joint Genome Institute (JGI-PGF)"/>
            <person name="Walter F."/>
            <person name="Albersmeier A."/>
            <person name="Kalinowski J."/>
            <person name="Ruckert C."/>
        </authorList>
    </citation>
    <scope>NUCLEOTIDE SEQUENCE</scope>
    <source>
        <strain evidence="4">JCM 31740</strain>
    </source>
</reference>
<dbReference type="InterPro" id="IPR010095">
    <property type="entry name" value="Cas12f1-like_TNB"/>
</dbReference>
<protein>
    <recommendedName>
        <fullName evidence="2">Cas12f1-like TNB domain-containing protein</fullName>
    </recommendedName>
</protein>